<accession>A0A0F9SSN3</accession>
<evidence type="ECO:0008006" key="2">
    <source>
        <dbReference type="Google" id="ProtNLM"/>
    </source>
</evidence>
<proteinExistence type="predicted"/>
<comment type="caution">
    <text evidence="1">The sequence shown here is derived from an EMBL/GenBank/DDBJ whole genome shotgun (WGS) entry which is preliminary data.</text>
</comment>
<name>A0A0F9SSN3_9ZZZZ</name>
<dbReference type="InterPro" id="IPR013324">
    <property type="entry name" value="RNA_pol_sigma_r3/r4-like"/>
</dbReference>
<gene>
    <name evidence="1" type="ORF">LCGC14_0437400</name>
</gene>
<dbReference type="AlphaFoldDB" id="A0A0F9SSN3"/>
<evidence type="ECO:0000313" key="1">
    <source>
        <dbReference type="EMBL" id="KKN69794.1"/>
    </source>
</evidence>
<dbReference type="EMBL" id="LAZR01000418">
    <property type="protein sequence ID" value="KKN69794.1"/>
    <property type="molecule type" value="Genomic_DNA"/>
</dbReference>
<sequence>MLGVSLKCINSHMRKMQRIAPQLFPILTPRQMDIYILREVMGMTHPKISKYLGVTWQTAARTVYYMRKKGIYLQPNCLHRVDTYSPWMDSKVTHKF</sequence>
<dbReference type="SUPFAM" id="SSF88659">
    <property type="entry name" value="Sigma3 and sigma4 domains of RNA polymerase sigma factors"/>
    <property type="match status" value="1"/>
</dbReference>
<organism evidence="1">
    <name type="scientific">marine sediment metagenome</name>
    <dbReference type="NCBI Taxonomy" id="412755"/>
    <lineage>
        <taxon>unclassified sequences</taxon>
        <taxon>metagenomes</taxon>
        <taxon>ecological metagenomes</taxon>
    </lineage>
</organism>
<reference evidence="1" key="1">
    <citation type="journal article" date="2015" name="Nature">
        <title>Complex archaea that bridge the gap between prokaryotes and eukaryotes.</title>
        <authorList>
            <person name="Spang A."/>
            <person name="Saw J.H."/>
            <person name="Jorgensen S.L."/>
            <person name="Zaremba-Niedzwiedzka K."/>
            <person name="Martijn J."/>
            <person name="Lind A.E."/>
            <person name="van Eijk R."/>
            <person name="Schleper C."/>
            <person name="Guy L."/>
            <person name="Ettema T.J."/>
        </authorList>
    </citation>
    <scope>NUCLEOTIDE SEQUENCE</scope>
</reference>
<protein>
    <recommendedName>
        <fullName evidence="2">RNA polymerase sigma factor 70 region 4 type 2 domain-containing protein</fullName>
    </recommendedName>
</protein>